<evidence type="ECO:0000313" key="2">
    <source>
        <dbReference type="EMBL" id="WPL18268.1"/>
    </source>
</evidence>
<sequence>MVWLQAGRKLSFNLGDLFPNLSYPVIEKLDRSLLDSLFEAQRKSPPDRMGDNATKDFILRHVFGIAAELIANEVELLRALLRLHYGKTQLPPVLAQRLIQSLQLAPRPSSHAPDFKTWPLSEIVPDNEAFFGFLQERWPLFLSRLGSAYQVREDSPDKSAGQPIWTSRSDAQGGRTRDGEHQYGLKYPGPDRLPFDHQDIKVYIDNLFLEGKLTPVEAKDIEVDAGSWVRSGIATFGVDDDALRISRLFGLVEKELPTAEARYSDWTALALKWAELSALVHCGNSTEHQTRLREIGDALNTTFAGWLADHYASLINLPPTNPAMLHQVPRRLARDIEDQGRGIRGEGRVGVALIVVDGLALDQWVTIRLSLQKQDANLVMRESATFAWIPTLTCVSRQSIFSGKPPLYFPSSINSTNSEEKLWKQFWEGHGLSRLDVAYQRGLGDGNAAGVLDSAIHPGKTKVVGLVVDKVDKIMHGMQLGSAGMHNQIKQWCQGGFLAELVGQLLEYGYEVWLTADHGNIQCEGKGCPSEGVIAETRGERVRVYPTPELRAQVAGAFPFAHEWQPVGLPADYFPLLTSGRDAFVKVSETIVGHGGVAIEEVIVPLVKFERRTG</sequence>
<name>A0ABZ0SD77_9GAMM</name>
<dbReference type="RefSeq" id="WP_328984043.1">
    <property type="nucleotide sequence ID" value="NZ_CP121472.1"/>
</dbReference>
<organism evidence="2 3">
    <name type="scientific">Thiorhodovibrio winogradskyi</name>
    <dbReference type="NCBI Taxonomy" id="77007"/>
    <lineage>
        <taxon>Bacteria</taxon>
        <taxon>Pseudomonadati</taxon>
        <taxon>Pseudomonadota</taxon>
        <taxon>Gammaproteobacteria</taxon>
        <taxon>Chromatiales</taxon>
        <taxon>Chromatiaceae</taxon>
        <taxon>Thiorhodovibrio</taxon>
    </lineage>
</organism>
<reference evidence="2 3" key="1">
    <citation type="journal article" date="2023" name="Microorganisms">
        <title>Thiorhodovibrio frisius and Trv. litoralis spp. nov., Two Novel Members from a Clade of Fastidious Purple Sulfur Bacteria That Exhibit Unique Red-Shifted Light-Harvesting Capabilities.</title>
        <authorList>
            <person name="Methner A."/>
            <person name="Kuzyk S.B."/>
            <person name="Petersen J."/>
            <person name="Bauer S."/>
            <person name="Brinkmann H."/>
            <person name="Sichau K."/>
            <person name="Wanner G."/>
            <person name="Wolf J."/>
            <person name="Neumann-Schaal M."/>
            <person name="Henke P."/>
            <person name="Tank M."/>
            <person name="Sproer C."/>
            <person name="Bunk B."/>
            <person name="Overmann J."/>
        </authorList>
    </citation>
    <scope>NUCLEOTIDE SEQUENCE [LARGE SCALE GENOMIC DNA]</scope>
    <source>
        <strain evidence="2 3">DSM 6702</strain>
    </source>
</reference>
<evidence type="ECO:0000256" key="1">
    <source>
        <dbReference type="SAM" id="MobiDB-lite"/>
    </source>
</evidence>
<evidence type="ECO:0000313" key="3">
    <source>
        <dbReference type="Proteomes" id="UP001432180"/>
    </source>
</evidence>
<dbReference type="EMBL" id="CP121472">
    <property type="protein sequence ID" value="WPL18268.1"/>
    <property type="molecule type" value="Genomic_DNA"/>
</dbReference>
<protein>
    <submittedName>
        <fullName evidence="2">PglZ domain protein</fullName>
    </submittedName>
</protein>
<dbReference type="SUPFAM" id="SSF53649">
    <property type="entry name" value="Alkaline phosphatase-like"/>
    <property type="match status" value="1"/>
</dbReference>
<proteinExistence type="predicted"/>
<dbReference type="InterPro" id="IPR017850">
    <property type="entry name" value="Alkaline_phosphatase_core_sf"/>
</dbReference>
<gene>
    <name evidence="2" type="ORF">Thiowin_03334</name>
</gene>
<accession>A0ABZ0SD77</accession>
<feature type="region of interest" description="Disordered" evidence="1">
    <location>
        <begin position="153"/>
        <end position="182"/>
    </location>
</feature>
<dbReference type="Proteomes" id="UP001432180">
    <property type="component" value="Chromosome"/>
</dbReference>
<dbReference type="Pfam" id="PF08665">
    <property type="entry name" value="PglZ"/>
    <property type="match status" value="1"/>
</dbReference>
<dbReference type="NCBIfam" id="NF033449">
    <property type="entry name" value="BREX_PglZ_3"/>
    <property type="match status" value="1"/>
</dbReference>
<keyword evidence="3" id="KW-1185">Reference proteome</keyword>